<sequence>MIPNTPLFVKFSANKLIYLTKKFSPNNFLETTIHRLPVYS</sequence>
<proteinExistence type="predicted"/>
<dbReference type="AlphaFoldDB" id="A0AAP8BCK5"/>
<dbReference type="EMBL" id="MRWU01000026">
    <property type="protein sequence ID" value="OSX89753.1"/>
    <property type="molecule type" value="Genomic_DNA"/>
</dbReference>
<gene>
    <name evidence="1" type="ORF">S3E15_02968</name>
</gene>
<organism evidence="1 2">
    <name type="scientific">Bacillus mycoides</name>
    <dbReference type="NCBI Taxonomy" id="1405"/>
    <lineage>
        <taxon>Bacteria</taxon>
        <taxon>Bacillati</taxon>
        <taxon>Bacillota</taxon>
        <taxon>Bacilli</taxon>
        <taxon>Bacillales</taxon>
        <taxon>Bacillaceae</taxon>
        <taxon>Bacillus</taxon>
        <taxon>Bacillus cereus group</taxon>
    </lineage>
</organism>
<reference evidence="1 2" key="1">
    <citation type="submission" date="2016-12" db="EMBL/GenBank/DDBJ databases">
        <title>Genome Sequences of Twelve Sporeforming Bacillus Species Isolated from Foods.</title>
        <authorList>
            <person name="De Jong A."/>
            <person name="Holsappel S."/>
            <person name="Kuipers O.P."/>
        </authorList>
    </citation>
    <scope>NUCLEOTIDE SEQUENCE [LARGE SCALE GENOMIC DNA]</scope>
    <source>
        <strain evidence="1 2">S3E15</strain>
    </source>
</reference>
<comment type="caution">
    <text evidence="1">The sequence shown here is derived from an EMBL/GenBank/DDBJ whole genome shotgun (WGS) entry which is preliminary data.</text>
</comment>
<dbReference type="Proteomes" id="UP000194131">
    <property type="component" value="Unassembled WGS sequence"/>
</dbReference>
<protein>
    <submittedName>
        <fullName evidence="1">Uncharacterized protein</fullName>
    </submittedName>
</protein>
<name>A0AAP8BCK5_BACMY</name>
<evidence type="ECO:0000313" key="2">
    <source>
        <dbReference type="Proteomes" id="UP000194131"/>
    </source>
</evidence>
<evidence type="ECO:0000313" key="1">
    <source>
        <dbReference type="EMBL" id="OSX89753.1"/>
    </source>
</evidence>
<accession>A0AAP8BCK5</accession>